<organism evidence="2 3">
    <name type="scientific">Pararge aegeria aegeria</name>
    <dbReference type="NCBI Taxonomy" id="348720"/>
    <lineage>
        <taxon>Eukaryota</taxon>
        <taxon>Metazoa</taxon>
        <taxon>Ecdysozoa</taxon>
        <taxon>Arthropoda</taxon>
        <taxon>Hexapoda</taxon>
        <taxon>Insecta</taxon>
        <taxon>Pterygota</taxon>
        <taxon>Neoptera</taxon>
        <taxon>Endopterygota</taxon>
        <taxon>Lepidoptera</taxon>
        <taxon>Glossata</taxon>
        <taxon>Ditrysia</taxon>
        <taxon>Papilionoidea</taxon>
        <taxon>Nymphalidae</taxon>
        <taxon>Satyrinae</taxon>
        <taxon>Satyrini</taxon>
        <taxon>Parargina</taxon>
        <taxon>Pararge</taxon>
    </lineage>
</organism>
<keyword evidence="3" id="KW-1185">Reference proteome</keyword>
<evidence type="ECO:0000256" key="1">
    <source>
        <dbReference type="SAM" id="MobiDB-lite"/>
    </source>
</evidence>
<proteinExistence type="predicted"/>
<dbReference type="EMBL" id="CAKXAJ010014384">
    <property type="protein sequence ID" value="CAH2216192.1"/>
    <property type="molecule type" value="Genomic_DNA"/>
</dbReference>
<gene>
    <name evidence="2" type="primary">jg17853</name>
    <name evidence="2" type="ORF">PAEG_LOCUS4250</name>
</gene>
<name>A0A8S4QTN1_9NEOP</name>
<evidence type="ECO:0000313" key="3">
    <source>
        <dbReference type="Proteomes" id="UP000838756"/>
    </source>
</evidence>
<dbReference type="OrthoDB" id="7402971at2759"/>
<accession>A0A8S4QTN1</accession>
<evidence type="ECO:0000313" key="2">
    <source>
        <dbReference type="EMBL" id="CAH2216192.1"/>
    </source>
</evidence>
<feature type="region of interest" description="Disordered" evidence="1">
    <location>
        <begin position="20"/>
        <end position="43"/>
    </location>
</feature>
<dbReference type="AlphaFoldDB" id="A0A8S4QTN1"/>
<comment type="caution">
    <text evidence="2">The sequence shown here is derived from an EMBL/GenBank/DDBJ whole genome shotgun (WGS) entry which is preliminary data.</text>
</comment>
<reference evidence="2" key="1">
    <citation type="submission" date="2022-03" db="EMBL/GenBank/DDBJ databases">
        <authorList>
            <person name="Lindestad O."/>
        </authorList>
    </citation>
    <scope>NUCLEOTIDE SEQUENCE</scope>
</reference>
<protein>
    <submittedName>
        <fullName evidence="2">Jg17853 protein</fullName>
    </submittedName>
</protein>
<sequence length="76" mass="8011">MMLAGAEIVESSVSFKTDEAGKSQAQVIAPGPSQPQAQASGLSRVPTREPVDIQFSNVTCTVKLGINKGIYHVILL</sequence>
<dbReference type="Proteomes" id="UP000838756">
    <property type="component" value="Unassembled WGS sequence"/>
</dbReference>